<feature type="compositionally biased region" description="Basic and acidic residues" evidence="1">
    <location>
        <begin position="129"/>
        <end position="146"/>
    </location>
</feature>
<keyword evidence="2" id="KW-1185">Reference proteome</keyword>
<accession>A0ABM1CD29</accession>
<organism evidence="2 3">
    <name type="scientific">Ceratotherium simum simum</name>
    <name type="common">Southern white rhinoceros</name>
    <dbReference type="NCBI Taxonomy" id="73337"/>
    <lineage>
        <taxon>Eukaryota</taxon>
        <taxon>Metazoa</taxon>
        <taxon>Chordata</taxon>
        <taxon>Craniata</taxon>
        <taxon>Vertebrata</taxon>
        <taxon>Euteleostomi</taxon>
        <taxon>Mammalia</taxon>
        <taxon>Eutheria</taxon>
        <taxon>Laurasiatheria</taxon>
        <taxon>Perissodactyla</taxon>
        <taxon>Rhinocerotidae</taxon>
        <taxon>Ceratotherium</taxon>
    </lineage>
</organism>
<gene>
    <name evidence="3" type="primary">LOC106800086</name>
</gene>
<feature type="compositionally biased region" description="Low complexity" evidence="1">
    <location>
        <begin position="18"/>
        <end position="36"/>
    </location>
</feature>
<feature type="compositionally biased region" description="Basic and acidic residues" evidence="1">
    <location>
        <begin position="57"/>
        <end position="73"/>
    </location>
</feature>
<dbReference type="PANTHER" id="PTHR13958:SF5">
    <property type="entry name" value="COILED-COIL DOMAIN-CONTAINING PROTEIN 187"/>
    <property type="match status" value="1"/>
</dbReference>
<evidence type="ECO:0000313" key="3">
    <source>
        <dbReference type="RefSeq" id="XP_014637460.1"/>
    </source>
</evidence>
<name>A0ABM1CD29_CERSS</name>
<protein>
    <submittedName>
        <fullName evidence="3">Uncharacterized protein LOC106800086</fullName>
    </submittedName>
</protein>
<evidence type="ECO:0000256" key="1">
    <source>
        <dbReference type="SAM" id="MobiDB-lite"/>
    </source>
</evidence>
<evidence type="ECO:0000313" key="2">
    <source>
        <dbReference type="Proteomes" id="UP000694910"/>
    </source>
</evidence>
<feature type="region of interest" description="Disordered" evidence="1">
    <location>
        <begin position="1"/>
        <end position="182"/>
    </location>
</feature>
<sequence>GKACSHPVWSAGEKAKDGSSSVSSGRLSGSSGGHQSCAPPHGPWKERPRQVPGPRRQPRESNPRLEQLRDKIRAQVRGQASCASLGSWTPSSVSRLYKGSMPAPRRKARKLMNPPPASACPGSGVLSATEHRVKDKAIPGQDREPSRVSQSQASVPREKTRRMKGSSCKREKAPKSPTPRRATKDKVCCYTSVAVSETVHEGRRPGTCVVEDVSAFLLHGIAYRVFLFAAFSSGESDRGPFELLLHISMPQFPPWHEITILDRE</sequence>
<reference evidence="3" key="1">
    <citation type="submission" date="2025-08" db="UniProtKB">
        <authorList>
            <consortium name="RefSeq"/>
        </authorList>
    </citation>
    <scope>IDENTIFICATION</scope>
</reference>
<dbReference type="InterPro" id="IPR028750">
    <property type="entry name" value="CEP350/CC187"/>
</dbReference>
<dbReference type="Proteomes" id="UP000694910">
    <property type="component" value="Unplaced"/>
</dbReference>
<dbReference type="RefSeq" id="XP_014637460.1">
    <property type="nucleotide sequence ID" value="XM_014781974.1"/>
</dbReference>
<dbReference type="GeneID" id="106800086"/>
<proteinExistence type="predicted"/>
<dbReference type="PANTHER" id="PTHR13958">
    <property type="entry name" value="CENTROSOME-ASSOCIATED PROTEIN 350"/>
    <property type="match status" value="1"/>
</dbReference>
<feature type="compositionally biased region" description="Polar residues" evidence="1">
    <location>
        <begin position="81"/>
        <end position="94"/>
    </location>
</feature>
<feature type="non-terminal residue" evidence="3">
    <location>
        <position position="1"/>
    </location>
</feature>